<dbReference type="EMBL" id="LJOY01000060">
    <property type="protein sequence ID" value="OBQ22767.1"/>
    <property type="molecule type" value="Genomic_DNA"/>
</dbReference>
<dbReference type="InterPro" id="IPR011335">
    <property type="entry name" value="Restrct_endonuc-II-like"/>
</dbReference>
<dbReference type="Proteomes" id="UP000092382">
    <property type="component" value="Unassembled WGS sequence"/>
</dbReference>
<dbReference type="STRING" id="1803587.GCA_001593825_03501"/>
<dbReference type="Pfam" id="PF08814">
    <property type="entry name" value="XisH"/>
    <property type="match status" value="1"/>
</dbReference>
<dbReference type="InterPro" id="IPR014919">
    <property type="entry name" value="XisH"/>
</dbReference>
<evidence type="ECO:0000313" key="1">
    <source>
        <dbReference type="EMBL" id="OBQ22767.1"/>
    </source>
</evidence>
<dbReference type="InterPro" id="IPR011856">
    <property type="entry name" value="tRNA_endonuc-like_dom_sf"/>
</dbReference>
<dbReference type="GO" id="GO:0003676">
    <property type="term" value="F:nucleic acid binding"/>
    <property type="evidence" value="ECO:0007669"/>
    <property type="project" value="InterPro"/>
</dbReference>
<proteinExistence type="predicted"/>
<gene>
    <name evidence="1" type="ORF">AN481_15290</name>
</gene>
<dbReference type="SUPFAM" id="SSF52980">
    <property type="entry name" value="Restriction endonuclease-like"/>
    <property type="match status" value="1"/>
</dbReference>
<dbReference type="PATRIC" id="fig|1710894.3.peg.1626"/>
<sequence length="139" mass="16000">MPAKDIYHNTVKNALIKDGWKIIHDPLRIRLARGKNLFVDLGAERLLAAERETEKIAVEVKSFTRPSDMKDLEDAVGQFVLYDHLLARYYPEYKLFLAVSESTCKTVFEEEAGQTLIEDGVIRLFSFDAEQEVIVKWIP</sequence>
<reference evidence="1 2" key="1">
    <citation type="submission" date="2015-09" db="EMBL/GenBank/DDBJ databases">
        <title>Whole genome shotgun sequence assembly of Aphanizomenon flos-aquae UKL13.</title>
        <authorList>
            <person name="Driscoll C."/>
        </authorList>
    </citation>
    <scope>NUCLEOTIDE SEQUENCE [LARGE SCALE GENOMIC DNA]</scope>
    <source>
        <strain evidence="1">MDT13</strain>
    </source>
</reference>
<name>A0A1B7VQ87_APHFL</name>
<dbReference type="AlphaFoldDB" id="A0A1B7VQ87"/>
<comment type="caution">
    <text evidence="1">The sequence shown here is derived from an EMBL/GenBank/DDBJ whole genome shotgun (WGS) entry which is preliminary data.</text>
</comment>
<dbReference type="CDD" id="cd22366">
    <property type="entry name" value="XisH-like"/>
    <property type="match status" value="1"/>
</dbReference>
<accession>A0A1B7VQ87</accession>
<protein>
    <submittedName>
        <fullName evidence="1">Fatty-acid oxidation protein subunit alpha</fullName>
    </submittedName>
</protein>
<dbReference type="Gene3D" id="3.40.1350.10">
    <property type="match status" value="1"/>
</dbReference>
<evidence type="ECO:0000313" key="2">
    <source>
        <dbReference type="Proteomes" id="UP000092382"/>
    </source>
</evidence>
<organism evidence="1 2">
    <name type="scientific">Aphanizomenon flos-aquae LD13</name>
    <dbReference type="NCBI Taxonomy" id="1710894"/>
    <lineage>
        <taxon>Bacteria</taxon>
        <taxon>Bacillati</taxon>
        <taxon>Cyanobacteriota</taxon>
        <taxon>Cyanophyceae</taxon>
        <taxon>Nostocales</taxon>
        <taxon>Aphanizomenonaceae</taxon>
        <taxon>Aphanizomenon</taxon>
    </lineage>
</organism>